<proteinExistence type="predicted"/>
<dbReference type="Pfam" id="PF12978">
    <property type="entry name" value="DUF3862"/>
    <property type="match status" value="1"/>
</dbReference>
<name>A0ABS7D6N9_9BACL</name>
<dbReference type="Proteomes" id="UP000812277">
    <property type="component" value="Unassembled WGS sequence"/>
</dbReference>
<organism evidence="2 3">
    <name type="scientific">Paenibacillus oenotherae</name>
    <dbReference type="NCBI Taxonomy" id="1435645"/>
    <lineage>
        <taxon>Bacteria</taxon>
        <taxon>Bacillati</taxon>
        <taxon>Bacillota</taxon>
        <taxon>Bacilli</taxon>
        <taxon>Bacillales</taxon>
        <taxon>Paenibacillaceae</taxon>
        <taxon>Paenibacillus</taxon>
    </lineage>
</organism>
<sequence length="76" mass="8146">MKITKEQYAQINNGMTYKEVAEIVGGEGEVITESGEKGSDMYGIGVMYEGEGGVGASANFIFIGDKLQTKTQFGLE</sequence>
<dbReference type="Gene3D" id="3.30.1450.10">
    <property type="match status" value="1"/>
</dbReference>
<keyword evidence="3" id="KW-1185">Reference proteome</keyword>
<dbReference type="EMBL" id="JAHZIJ010000007">
    <property type="protein sequence ID" value="MBW7475531.1"/>
    <property type="molecule type" value="Genomic_DNA"/>
</dbReference>
<accession>A0ABS7D6N9</accession>
<reference evidence="2 3" key="1">
    <citation type="submission" date="2021-07" db="EMBL/GenBank/DDBJ databases">
        <title>Paenibacillus radiodurans sp. nov., isolated from the southeastern edge of Tengger Desert.</title>
        <authorList>
            <person name="Zhang G."/>
        </authorList>
    </citation>
    <scope>NUCLEOTIDE SEQUENCE [LARGE SCALE GENOMIC DNA]</scope>
    <source>
        <strain evidence="2 3">DT7-4</strain>
    </source>
</reference>
<evidence type="ECO:0000313" key="3">
    <source>
        <dbReference type="Proteomes" id="UP000812277"/>
    </source>
</evidence>
<keyword evidence="1" id="KW-0732">Signal</keyword>
<dbReference type="InterPro" id="IPR024418">
    <property type="entry name" value="DUF3862"/>
</dbReference>
<evidence type="ECO:0000256" key="1">
    <source>
        <dbReference type="ARBA" id="ARBA00022729"/>
    </source>
</evidence>
<gene>
    <name evidence="2" type="ORF">K0T92_12290</name>
</gene>
<evidence type="ECO:0000313" key="2">
    <source>
        <dbReference type="EMBL" id="MBW7475531.1"/>
    </source>
</evidence>
<protein>
    <submittedName>
        <fullName evidence="2">DUF3862 domain-containing protein</fullName>
    </submittedName>
</protein>
<dbReference type="InterPro" id="IPR037873">
    <property type="entry name" value="BamE-like"/>
</dbReference>
<comment type="caution">
    <text evidence="2">The sequence shown here is derived from an EMBL/GenBank/DDBJ whole genome shotgun (WGS) entry which is preliminary data.</text>
</comment>